<keyword evidence="1" id="KW-0472">Membrane</keyword>
<proteinExistence type="predicted"/>
<organism evidence="2 3">
    <name type="scientific">Planosporangium mesophilum</name>
    <dbReference type="NCBI Taxonomy" id="689768"/>
    <lineage>
        <taxon>Bacteria</taxon>
        <taxon>Bacillati</taxon>
        <taxon>Actinomycetota</taxon>
        <taxon>Actinomycetes</taxon>
        <taxon>Micromonosporales</taxon>
        <taxon>Micromonosporaceae</taxon>
        <taxon>Planosporangium</taxon>
    </lineage>
</organism>
<keyword evidence="1" id="KW-0812">Transmembrane</keyword>
<protein>
    <submittedName>
        <fullName evidence="2">Uncharacterized protein</fullName>
    </submittedName>
</protein>
<sequence length="64" mass="6244">MRADPGIVVGRRGSGVGEVLVVVAVAAAGVLFAAALALGPWPTAGAGHSQVVRFDPPAVTAPRG</sequence>
<name>A0A8J3TA66_9ACTN</name>
<evidence type="ECO:0000313" key="2">
    <source>
        <dbReference type="EMBL" id="GII21089.1"/>
    </source>
</evidence>
<feature type="transmembrane region" description="Helical" evidence="1">
    <location>
        <begin position="20"/>
        <end position="41"/>
    </location>
</feature>
<keyword evidence="1" id="KW-1133">Transmembrane helix</keyword>
<dbReference type="Proteomes" id="UP000599074">
    <property type="component" value="Unassembled WGS sequence"/>
</dbReference>
<dbReference type="EMBL" id="BOON01000005">
    <property type="protein sequence ID" value="GII21089.1"/>
    <property type="molecule type" value="Genomic_DNA"/>
</dbReference>
<dbReference type="RefSeq" id="WP_168112703.1">
    <property type="nucleotide sequence ID" value="NZ_BOON01000005.1"/>
</dbReference>
<evidence type="ECO:0000313" key="3">
    <source>
        <dbReference type="Proteomes" id="UP000599074"/>
    </source>
</evidence>
<evidence type="ECO:0000256" key="1">
    <source>
        <dbReference type="SAM" id="Phobius"/>
    </source>
</evidence>
<reference evidence="2" key="1">
    <citation type="submission" date="2021-01" db="EMBL/GenBank/DDBJ databases">
        <title>Whole genome shotgun sequence of Planosporangium mesophilum NBRC 109066.</title>
        <authorList>
            <person name="Komaki H."/>
            <person name="Tamura T."/>
        </authorList>
    </citation>
    <scope>NUCLEOTIDE SEQUENCE</scope>
    <source>
        <strain evidence="2">NBRC 109066</strain>
    </source>
</reference>
<comment type="caution">
    <text evidence="2">The sequence shown here is derived from an EMBL/GenBank/DDBJ whole genome shotgun (WGS) entry which is preliminary data.</text>
</comment>
<gene>
    <name evidence="2" type="ORF">Pme01_06860</name>
</gene>
<accession>A0A8J3TA66</accession>
<keyword evidence="3" id="KW-1185">Reference proteome</keyword>
<dbReference type="AlphaFoldDB" id="A0A8J3TA66"/>